<accession>A0A369J7R6</accession>
<dbReference type="PROSITE" id="PS50144">
    <property type="entry name" value="MATH"/>
    <property type="match status" value="1"/>
</dbReference>
<dbReference type="Gene3D" id="3.30.710.10">
    <property type="entry name" value="Potassium Channel Kv1.1, Chain A"/>
    <property type="match status" value="2"/>
</dbReference>
<dbReference type="SUPFAM" id="SSF49599">
    <property type="entry name" value="TRAF domain-like"/>
    <property type="match status" value="1"/>
</dbReference>
<protein>
    <recommendedName>
        <fullName evidence="2">MATH domain-containing protein</fullName>
    </recommendedName>
</protein>
<dbReference type="EMBL" id="LUEZ02000107">
    <property type="protein sequence ID" value="RDB17958.1"/>
    <property type="molecule type" value="Genomic_DNA"/>
</dbReference>
<feature type="region of interest" description="Disordered" evidence="1">
    <location>
        <begin position="394"/>
        <end position="430"/>
    </location>
</feature>
<reference evidence="3" key="1">
    <citation type="submission" date="2018-04" db="EMBL/GenBank/DDBJ databases">
        <title>Whole genome sequencing of Hypsizygus marmoreus.</title>
        <authorList>
            <person name="Choi I.-G."/>
            <person name="Min B."/>
            <person name="Kim J.-G."/>
            <person name="Kim S."/>
            <person name="Oh Y.-L."/>
            <person name="Kong W.-S."/>
            <person name="Park H."/>
            <person name="Jeong J."/>
            <person name="Song E.-S."/>
        </authorList>
    </citation>
    <scope>NUCLEOTIDE SEQUENCE [LARGE SCALE GENOMIC DNA]</scope>
    <source>
        <strain evidence="3">51987-8</strain>
    </source>
</reference>
<gene>
    <name evidence="3" type="ORF">Hypma_000942</name>
</gene>
<dbReference type="AlphaFoldDB" id="A0A369J7R6"/>
<keyword evidence="4" id="KW-1185">Reference proteome</keyword>
<sequence>MEVESDVQESVTITFEWTLKALKTLFDSTKGDTKSKVTKSVRFGGGRWQILFYANAGTSKEGTAEGGFVSLYLSCEPTLEEKEAASGDGGKWVRDGVYKFSFELRNLGKTTLYNQKEAHNHSFSHKTANWGWAQFARRDSVYYQSNVAKTQDAFVIICTITSTPSPPVQPPPIPRQLVPKGLLDTVGALLDDPLYSDVEFIIAKRGQRLKSARRIWAARRLLERAEYFETMFSSGFAEGSIEGPITPRTINQAPSIIESDANLVMNEFEDSDDEDDENVDMFDDDADSTFDHTSPILESAATSLTENAMEEDDGEGGEEQRNVRAKLSHPSSPRSSQSYAPQSGSSETSVLSKMTVVVKDVAYKTYFALLYYIYTDMIVFAPLSSSFVARNRAPTSPTLTPAQPATPSEPQGNAASNKRSSQQDSAKTRREWIQEWQKNNPGRPAPCSAKAAYRLADRLDLRELKERASQHIFKSLTVENIAFEVFSPFSAAFDEIRQVQINFFLTHWQEIRESDSMRDVWQQIRNGRHPGFEEVWPLIASQLEFKPTPRNSEETQVAAGDVMH</sequence>
<feature type="compositionally biased region" description="Acidic residues" evidence="1">
    <location>
        <begin position="270"/>
        <end position="288"/>
    </location>
</feature>
<evidence type="ECO:0000256" key="1">
    <source>
        <dbReference type="SAM" id="MobiDB-lite"/>
    </source>
</evidence>
<dbReference type="STRING" id="39966.A0A369J7R6"/>
<organism evidence="3 4">
    <name type="scientific">Hypsizygus marmoreus</name>
    <name type="common">White beech mushroom</name>
    <name type="synonym">Agaricus marmoreus</name>
    <dbReference type="NCBI Taxonomy" id="39966"/>
    <lineage>
        <taxon>Eukaryota</taxon>
        <taxon>Fungi</taxon>
        <taxon>Dikarya</taxon>
        <taxon>Basidiomycota</taxon>
        <taxon>Agaricomycotina</taxon>
        <taxon>Agaricomycetes</taxon>
        <taxon>Agaricomycetidae</taxon>
        <taxon>Agaricales</taxon>
        <taxon>Tricholomatineae</taxon>
        <taxon>Lyophyllaceae</taxon>
        <taxon>Hypsizygus</taxon>
    </lineage>
</organism>
<dbReference type="Pfam" id="PF00917">
    <property type="entry name" value="MATH"/>
    <property type="match status" value="1"/>
</dbReference>
<dbReference type="SUPFAM" id="SSF54695">
    <property type="entry name" value="POZ domain"/>
    <property type="match status" value="1"/>
</dbReference>
<dbReference type="Gene3D" id="2.60.210.10">
    <property type="entry name" value="Apoptosis, Tumor Necrosis Factor Receptor Associated Protein 2, Chain A"/>
    <property type="match status" value="1"/>
</dbReference>
<feature type="compositionally biased region" description="Acidic residues" evidence="1">
    <location>
        <begin position="308"/>
        <end position="317"/>
    </location>
</feature>
<dbReference type="PANTHER" id="PTHR24413">
    <property type="entry name" value="SPECKLE-TYPE POZ PROTEIN"/>
    <property type="match status" value="1"/>
</dbReference>
<name>A0A369J7R6_HYPMA</name>
<feature type="domain" description="MATH" evidence="2">
    <location>
        <begin position="12"/>
        <end position="160"/>
    </location>
</feature>
<dbReference type="InterPro" id="IPR002083">
    <property type="entry name" value="MATH/TRAF_dom"/>
</dbReference>
<dbReference type="InParanoid" id="A0A369J7R6"/>
<dbReference type="CDD" id="cd00121">
    <property type="entry name" value="MATH"/>
    <property type="match status" value="1"/>
</dbReference>
<dbReference type="OrthoDB" id="6359816at2759"/>
<feature type="region of interest" description="Disordered" evidence="1">
    <location>
        <begin position="270"/>
        <end position="350"/>
    </location>
</feature>
<evidence type="ECO:0000313" key="3">
    <source>
        <dbReference type="EMBL" id="RDB17958.1"/>
    </source>
</evidence>
<dbReference type="Proteomes" id="UP000076154">
    <property type="component" value="Unassembled WGS sequence"/>
</dbReference>
<feature type="compositionally biased region" description="Polar residues" evidence="1">
    <location>
        <begin position="394"/>
        <end position="425"/>
    </location>
</feature>
<dbReference type="InterPro" id="IPR011333">
    <property type="entry name" value="SKP1/BTB/POZ_sf"/>
</dbReference>
<proteinExistence type="predicted"/>
<evidence type="ECO:0000313" key="4">
    <source>
        <dbReference type="Proteomes" id="UP000076154"/>
    </source>
</evidence>
<feature type="compositionally biased region" description="Low complexity" evidence="1">
    <location>
        <begin position="328"/>
        <end position="346"/>
    </location>
</feature>
<comment type="caution">
    <text evidence="3">The sequence shown here is derived from an EMBL/GenBank/DDBJ whole genome shotgun (WGS) entry which is preliminary data.</text>
</comment>
<dbReference type="InterPro" id="IPR008974">
    <property type="entry name" value="TRAF-like"/>
</dbReference>
<evidence type="ECO:0000259" key="2">
    <source>
        <dbReference type="PROSITE" id="PS50144"/>
    </source>
</evidence>